<dbReference type="PATRIC" id="fig|1486262.3.peg.283"/>
<dbReference type="GO" id="GO:0016747">
    <property type="term" value="F:acyltransferase activity, transferring groups other than amino-acyl groups"/>
    <property type="evidence" value="ECO:0007669"/>
    <property type="project" value="InterPro"/>
</dbReference>
<dbReference type="SUPFAM" id="SSF55729">
    <property type="entry name" value="Acyl-CoA N-acyltransferases (Nat)"/>
    <property type="match status" value="1"/>
</dbReference>
<feature type="domain" description="N-acetyltransferase" evidence="1">
    <location>
        <begin position="5"/>
        <end position="200"/>
    </location>
</feature>
<dbReference type="OrthoDB" id="8593648at2"/>
<dbReference type="HOGENOM" id="CLU_086044_1_0_5"/>
<dbReference type="PROSITE" id="PS51186">
    <property type="entry name" value="GNAT"/>
    <property type="match status" value="1"/>
</dbReference>
<evidence type="ECO:0000259" key="1">
    <source>
        <dbReference type="PROSITE" id="PS51186"/>
    </source>
</evidence>
<evidence type="ECO:0000313" key="2">
    <source>
        <dbReference type="EMBL" id="AJY44638.1"/>
    </source>
</evidence>
<protein>
    <recommendedName>
        <fullName evidence="1">N-acetyltransferase domain-containing protein</fullName>
    </recommendedName>
</protein>
<dbReference type="EMBL" id="CP010803">
    <property type="protein sequence ID" value="AJY44638.1"/>
    <property type="molecule type" value="Genomic_DNA"/>
</dbReference>
<accession>A0A0D5LMU8</accession>
<dbReference type="Pfam" id="PF00583">
    <property type="entry name" value="Acetyltransf_1"/>
    <property type="match status" value="1"/>
</dbReference>
<dbReference type="RefSeq" id="WP_045679217.1">
    <property type="nucleotide sequence ID" value="NZ_CP010803.1"/>
</dbReference>
<gene>
    <name evidence="2" type="ORF">TM49_01370</name>
</gene>
<dbReference type="KEGG" id="mey:TM49_01370"/>
<sequence>MTAEPFIRRARPEDRQALFDICLKTADSGGDASALYSDPDYPGLVWAVPYLEFSPDFCFVVDVDGTAMGYIVGTPDTAAFEQRLDEAWWPRLRRRYAECVVEKPLDGNVLSYITAPRYQPVDIARRYPAHLHINLLPPLQSGGWGRRLIATELEALTAAGARGVHLGVSRTNENAQGFYSYIGLTRQDREDGLWFVKALD</sequence>
<reference evidence="2 3" key="1">
    <citation type="journal article" date="2015" name="Genome Announc.">
        <title>Complete genome sequence of Martelella endophytica YC6887, which has antifungal activity associated with a halophyte.</title>
        <authorList>
            <person name="Khan A."/>
            <person name="Khan H."/>
            <person name="Chung E.J."/>
            <person name="Hossain M.T."/>
            <person name="Chung Y.R."/>
        </authorList>
    </citation>
    <scope>NUCLEOTIDE SEQUENCE [LARGE SCALE GENOMIC DNA]</scope>
    <source>
        <strain evidence="2">YC6887</strain>
    </source>
</reference>
<dbReference type="PANTHER" id="PTHR13170:SF16">
    <property type="entry name" value="PROTEIN O-GLCNACASE"/>
    <property type="match status" value="1"/>
</dbReference>
<dbReference type="Gene3D" id="3.40.630.30">
    <property type="match status" value="1"/>
</dbReference>
<dbReference type="Proteomes" id="UP000032611">
    <property type="component" value="Chromosome"/>
</dbReference>
<dbReference type="STRING" id="1486262.TM49_01370"/>
<name>A0A0D5LMU8_MAREN</name>
<dbReference type="InterPro" id="IPR016181">
    <property type="entry name" value="Acyl_CoA_acyltransferase"/>
</dbReference>
<organism evidence="2 3">
    <name type="scientific">Martelella endophytica</name>
    <dbReference type="NCBI Taxonomy" id="1486262"/>
    <lineage>
        <taxon>Bacteria</taxon>
        <taxon>Pseudomonadati</taxon>
        <taxon>Pseudomonadota</taxon>
        <taxon>Alphaproteobacteria</taxon>
        <taxon>Hyphomicrobiales</taxon>
        <taxon>Aurantimonadaceae</taxon>
        <taxon>Martelella</taxon>
    </lineage>
</organism>
<keyword evidence="3" id="KW-1185">Reference proteome</keyword>
<dbReference type="PANTHER" id="PTHR13170">
    <property type="entry name" value="O-GLCNACASE"/>
    <property type="match status" value="1"/>
</dbReference>
<proteinExistence type="predicted"/>
<dbReference type="InterPro" id="IPR051822">
    <property type="entry name" value="Glycosyl_Hydrolase_84"/>
</dbReference>
<dbReference type="InterPro" id="IPR000182">
    <property type="entry name" value="GNAT_dom"/>
</dbReference>
<evidence type="ECO:0000313" key="3">
    <source>
        <dbReference type="Proteomes" id="UP000032611"/>
    </source>
</evidence>
<dbReference type="AlphaFoldDB" id="A0A0D5LMU8"/>